<dbReference type="Proteomes" id="UP000184391">
    <property type="component" value="Unassembled WGS sequence"/>
</dbReference>
<dbReference type="InterPro" id="IPR025646">
    <property type="entry name" value="DUF4350"/>
</dbReference>
<dbReference type="AlphaFoldDB" id="A0A1M7SS35"/>
<keyword evidence="1" id="KW-1133">Transmembrane helix</keyword>
<gene>
    <name evidence="3" type="ORF">SAMN02745193_02241</name>
</gene>
<feature type="transmembrane region" description="Helical" evidence="1">
    <location>
        <begin position="297"/>
        <end position="316"/>
    </location>
</feature>
<evidence type="ECO:0000259" key="2">
    <source>
        <dbReference type="Pfam" id="PF14258"/>
    </source>
</evidence>
<dbReference type="Pfam" id="PF14258">
    <property type="entry name" value="DUF4350"/>
    <property type="match status" value="1"/>
</dbReference>
<accession>A0A1M7SS35</accession>
<feature type="transmembrane region" description="Helical" evidence="1">
    <location>
        <begin position="18"/>
        <end position="37"/>
    </location>
</feature>
<proteinExistence type="predicted"/>
<reference evidence="4" key="1">
    <citation type="submission" date="2016-12" db="EMBL/GenBank/DDBJ databases">
        <authorList>
            <person name="Varghese N."/>
            <person name="Submissions S."/>
        </authorList>
    </citation>
    <scope>NUCLEOTIDE SEQUENCE [LARGE SCALE GENOMIC DNA]</scope>
    <source>
        <strain evidence="4">DSM 11032</strain>
    </source>
</reference>
<name>A0A1M7SS35_9SPHN</name>
<dbReference type="EMBL" id="FRDF01000013">
    <property type="protein sequence ID" value="SHN61292.1"/>
    <property type="molecule type" value="Genomic_DNA"/>
</dbReference>
<keyword evidence="1" id="KW-0812">Transmembrane</keyword>
<evidence type="ECO:0000256" key="1">
    <source>
        <dbReference type="SAM" id="Phobius"/>
    </source>
</evidence>
<dbReference type="STRING" id="198312.SAMN02745193_02241"/>
<protein>
    <recommendedName>
        <fullName evidence="2">DUF4350 domain-containing protein</fullName>
    </recommendedName>
</protein>
<sequence>MSDGGTAAVRGGFSRGGALALVAAGFALFLAMVWLIAAGEEFGGDSNNGQAHAAAKGLNGYAGLVRLLEAEGFDVSSSRSPAGLETEGLLVLTPPPATDAAALGELLRKRENIGPTLVILPKWSALRPPQILPREVREKFKPGWVILGAAQELEWPSALPAPYSFTHGLETLEADEEPGWEGLGLSGDLPTRTIPYAADTPLHGALMTDAAGHWLATRVLGKEGSEFYENAHWTTFVVEPDLVNNYGLADRQRAAAALALVRDAAYEGDITEVTFDLTLNGFGASENLLTLAFRPPFLAATLCLIMALLIIGWRAFQRFGPPAAGAGPAIAFGKQRLIANGAGLILRARRFGLLGVPYAALSARRIAERLGLARPDAAMIDDALARRLPGEEPFSRRAARLESARKPADILSAAQALDDLTTKL</sequence>
<organism evidence="3 4">
    <name type="scientific">Erythrobacter sanguineus</name>
    <dbReference type="NCBI Taxonomy" id="198312"/>
    <lineage>
        <taxon>Bacteria</taxon>
        <taxon>Pseudomonadati</taxon>
        <taxon>Pseudomonadota</taxon>
        <taxon>Alphaproteobacteria</taxon>
        <taxon>Sphingomonadales</taxon>
        <taxon>Erythrobacteraceae</taxon>
        <taxon>Erythrobacter/Porphyrobacter group</taxon>
        <taxon>Erythrobacter</taxon>
    </lineage>
</organism>
<dbReference type="OrthoDB" id="7198805at2"/>
<keyword evidence="1" id="KW-0472">Membrane</keyword>
<feature type="domain" description="DUF4350" evidence="2">
    <location>
        <begin position="59"/>
        <end position="261"/>
    </location>
</feature>
<dbReference type="RefSeq" id="WP_072675100.1">
    <property type="nucleotide sequence ID" value="NZ_FRDF01000013.1"/>
</dbReference>
<evidence type="ECO:0000313" key="4">
    <source>
        <dbReference type="Proteomes" id="UP000184391"/>
    </source>
</evidence>
<evidence type="ECO:0000313" key="3">
    <source>
        <dbReference type="EMBL" id="SHN61292.1"/>
    </source>
</evidence>
<keyword evidence="4" id="KW-1185">Reference proteome</keyword>